<dbReference type="GO" id="GO:0009269">
    <property type="term" value="P:response to desiccation"/>
    <property type="evidence" value="ECO:0007669"/>
    <property type="project" value="InterPro"/>
</dbReference>
<dbReference type="InterPro" id="IPR013990">
    <property type="entry name" value="WHy-dom"/>
</dbReference>
<dbReference type="PANTHER" id="PTHR31459:SF19">
    <property type="entry name" value="DESICCATION-RELATED PROTEIN LEA14-RELATED"/>
    <property type="match status" value="1"/>
</dbReference>
<dbReference type="Gene3D" id="2.60.40.1820">
    <property type="match status" value="1"/>
</dbReference>
<comment type="similarity">
    <text evidence="1">Belongs to the LEA type 2 family.</text>
</comment>
<dbReference type="AlphaFoldDB" id="A0AA39DEY6"/>
<protein>
    <recommendedName>
        <fullName evidence="2">Water stress and hypersensitive response domain-containing protein</fullName>
    </recommendedName>
</protein>
<sequence>MAELLEKVRMHFLVVVNLLSGLQETEVFDVVISRSKEWVTYNAKVSMTNPYFTPILISDVSFTLRTANRVIVSGSMEKRAEPLPGSEDTVLEVPIRVAHNQLMTLLEDIGGARDKIYQLDLAVTVDLLLYNGRRIPLAWEGEIKMPL</sequence>
<reference evidence="3 4" key="1">
    <citation type="journal article" date="2023" name="BMC Biotechnol.">
        <title>Vitis rotundifolia cv Carlos genome sequencing.</title>
        <authorList>
            <person name="Huff M."/>
            <person name="Hulse-Kemp A."/>
            <person name="Scheffler B."/>
            <person name="Youngblood R."/>
            <person name="Simpson S."/>
            <person name="Babiker E."/>
            <person name="Staton M."/>
        </authorList>
    </citation>
    <scope>NUCLEOTIDE SEQUENCE [LARGE SCALE GENOMIC DNA]</scope>
    <source>
        <tissue evidence="3">Leaf</tissue>
    </source>
</reference>
<dbReference type="Pfam" id="PF03168">
    <property type="entry name" value="LEA_2"/>
    <property type="match status" value="1"/>
</dbReference>
<feature type="domain" description="Water stress and hypersensitive response" evidence="2">
    <location>
        <begin position="25"/>
        <end position="142"/>
    </location>
</feature>
<keyword evidence="4" id="KW-1185">Reference proteome</keyword>
<gene>
    <name evidence="3" type="ORF">PVL29_020322</name>
</gene>
<evidence type="ECO:0000313" key="4">
    <source>
        <dbReference type="Proteomes" id="UP001168098"/>
    </source>
</evidence>
<comment type="caution">
    <text evidence="3">The sequence shown here is derived from an EMBL/GenBank/DDBJ whole genome shotgun (WGS) entry which is preliminary data.</text>
</comment>
<dbReference type="InterPro" id="IPR045043">
    <property type="entry name" value="Lea14-like"/>
</dbReference>
<evidence type="ECO:0000256" key="1">
    <source>
        <dbReference type="ARBA" id="ARBA00005960"/>
    </source>
</evidence>
<dbReference type="PANTHER" id="PTHR31459">
    <property type="match status" value="1"/>
</dbReference>
<dbReference type="SUPFAM" id="SSF117070">
    <property type="entry name" value="LEA14-like"/>
    <property type="match status" value="1"/>
</dbReference>
<dbReference type="GO" id="GO:0005829">
    <property type="term" value="C:cytosol"/>
    <property type="evidence" value="ECO:0007669"/>
    <property type="project" value="TreeGrafter"/>
</dbReference>
<dbReference type="InterPro" id="IPR004864">
    <property type="entry name" value="LEA_2"/>
</dbReference>
<dbReference type="Proteomes" id="UP001168098">
    <property type="component" value="Unassembled WGS sequence"/>
</dbReference>
<organism evidence="3 4">
    <name type="scientific">Vitis rotundifolia</name>
    <name type="common">Muscadine grape</name>
    <dbReference type="NCBI Taxonomy" id="103349"/>
    <lineage>
        <taxon>Eukaryota</taxon>
        <taxon>Viridiplantae</taxon>
        <taxon>Streptophyta</taxon>
        <taxon>Embryophyta</taxon>
        <taxon>Tracheophyta</taxon>
        <taxon>Spermatophyta</taxon>
        <taxon>Magnoliopsida</taxon>
        <taxon>eudicotyledons</taxon>
        <taxon>Gunneridae</taxon>
        <taxon>Pentapetalae</taxon>
        <taxon>rosids</taxon>
        <taxon>Vitales</taxon>
        <taxon>Vitaceae</taxon>
        <taxon>Viteae</taxon>
        <taxon>Vitis</taxon>
    </lineage>
</organism>
<dbReference type="EMBL" id="JARBHA010000015">
    <property type="protein sequence ID" value="KAJ9681384.1"/>
    <property type="molecule type" value="Genomic_DNA"/>
</dbReference>
<accession>A0AA39DEY6</accession>
<evidence type="ECO:0000313" key="3">
    <source>
        <dbReference type="EMBL" id="KAJ9681384.1"/>
    </source>
</evidence>
<dbReference type="SMART" id="SM00769">
    <property type="entry name" value="WHy"/>
    <property type="match status" value="1"/>
</dbReference>
<evidence type="ECO:0000259" key="2">
    <source>
        <dbReference type="SMART" id="SM00769"/>
    </source>
</evidence>
<proteinExistence type="inferred from homology"/>
<name>A0AA39DEY6_VITRO</name>